<dbReference type="EMBL" id="JADBJN010000004">
    <property type="protein sequence ID" value="KAG5669455.1"/>
    <property type="molecule type" value="Genomic_DNA"/>
</dbReference>
<gene>
    <name evidence="2" type="ORF">PVAND_017342</name>
</gene>
<keyword evidence="3" id="KW-1185">Reference proteome</keyword>
<feature type="transmembrane region" description="Helical" evidence="1">
    <location>
        <begin position="104"/>
        <end position="126"/>
    </location>
</feature>
<keyword evidence="1" id="KW-0472">Membrane</keyword>
<sequence>MKFLVEKCCYCVDLEMFGYTLGWLGVVGNIFSIIDIWIKNHGRKEKILYKPYERNIYWDYSDNNQNEPFETVLLRNFLPWMGIIISMSICVCWLYGIYKKKHRFMLTFLVMTTIGMIIIEILILFYTIQEFLVFIEEFSAETFFRVILMIIILVIPTTFLCYHIFSSLLSLFNKIRNEEEVATQVSLENKGQVYYRPENAPVQNV</sequence>
<evidence type="ECO:0000256" key="1">
    <source>
        <dbReference type="SAM" id="Phobius"/>
    </source>
</evidence>
<keyword evidence="1" id="KW-1133">Transmembrane helix</keyword>
<reference evidence="2" key="1">
    <citation type="submission" date="2021-03" db="EMBL/GenBank/DDBJ databases">
        <title>Chromosome level genome of the anhydrobiotic midge Polypedilum vanderplanki.</title>
        <authorList>
            <person name="Yoshida Y."/>
            <person name="Kikawada T."/>
            <person name="Gusev O."/>
        </authorList>
    </citation>
    <scope>NUCLEOTIDE SEQUENCE</scope>
    <source>
        <strain evidence="2">NIAS01</strain>
        <tissue evidence="2">Whole body or cell culture</tissue>
    </source>
</reference>
<keyword evidence="1" id="KW-0812">Transmembrane</keyword>
<comment type="caution">
    <text evidence="2">The sequence shown here is derived from an EMBL/GenBank/DDBJ whole genome shotgun (WGS) entry which is preliminary data.</text>
</comment>
<evidence type="ECO:0000313" key="3">
    <source>
        <dbReference type="Proteomes" id="UP001107558"/>
    </source>
</evidence>
<evidence type="ECO:0000313" key="2">
    <source>
        <dbReference type="EMBL" id="KAG5669455.1"/>
    </source>
</evidence>
<proteinExistence type="predicted"/>
<feature type="transmembrane region" description="Helical" evidence="1">
    <location>
        <begin position="146"/>
        <end position="165"/>
    </location>
</feature>
<feature type="transmembrane region" description="Helical" evidence="1">
    <location>
        <begin position="77"/>
        <end position="97"/>
    </location>
</feature>
<organism evidence="2 3">
    <name type="scientific">Polypedilum vanderplanki</name>
    <name type="common">Sleeping chironomid midge</name>
    <dbReference type="NCBI Taxonomy" id="319348"/>
    <lineage>
        <taxon>Eukaryota</taxon>
        <taxon>Metazoa</taxon>
        <taxon>Ecdysozoa</taxon>
        <taxon>Arthropoda</taxon>
        <taxon>Hexapoda</taxon>
        <taxon>Insecta</taxon>
        <taxon>Pterygota</taxon>
        <taxon>Neoptera</taxon>
        <taxon>Endopterygota</taxon>
        <taxon>Diptera</taxon>
        <taxon>Nematocera</taxon>
        <taxon>Chironomoidea</taxon>
        <taxon>Chironomidae</taxon>
        <taxon>Chironominae</taxon>
        <taxon>Polypedilum</taxon>
        <taxon>Polypedilum</taxon>
    </lineage>
</organism>
<dbReference type="AlphaFoldDB" id="A0A9J6BIR7"/>
<protein>
    <submittedName>
        <fullName evidence="2">Uncharacterized protein</fullName>
    </submittedName>
</protein>
<accession>A0A9J6BIR7</accession>
<name>A0A9J6BIR7_POLVA</name>
<feature type="transmembrane region" description="Helical" evidence="1">
    <location>
        <begin position="21"/>
        <end position="38"/>
    </location>
</feature>
<dbReference type="Proteomes" id="UP001107558">
    <property type="component" value="Chromosome 4"/>
</dbReference>